<keyword evidence="2" id="KW-0808">Transferase</keyword>
<keyword evidence="3" id="KW-1185">Reference proteome</keyword>
<evidence type="ECO:0000313" key="3">
    <source>
        <dbReference type="Proteomes" id="UP001299409"/>
    </source>
</evidence>
<dbReference type="Pfam" id="PF04230">
    <property type="entry name" value="PS_pyruv_trans"/>
    <property type="match status" value="1"/>
</dbReference>
<organism evidence="2 3">
    <name type="scientific">Intestinibacter bartlettii</name>
    <dbReference type="NCBI Taxonomy" id="261299"/>
    <lineage>
        <taxon>Bacteria</taxon>
        <taxon>Bacillati</taxon>
        <taxon>Bacillota</taxon>
        <taxon>Clostridia</taxon>
        <taxon>Peptostreptococcales</taxon>
        <taxon>Peptostreptococcaceae</taxon>
        <taxon>Intestinibacter</taxon>
    </lineage>
</organism>
<dbReference type="GO" id="GO:0016740">
    <property type="term" value="F:transferase activity"/>
    <property type="evidence" value="ECO:0007669"/>
    <property type="project" value="UniProtKB-KW"/>
</dbReference>
<comment type="caution">
    <text evidence="2">The sequence shown here is derived from an EMBL/GenBank/DDBJ whole genome shotgun (WGS) entry which is preliminary data.</text>
</comment>
<accession>A0ABS8CYQ2</accession>
<feature type="domain" description="Polysaccharide pyruvyl transferase" evidence="1">
    <location>
        <begin position="12"/>
        <end position="311"/>
    </location>
</feature>
<dbReference type="SUPFAM" id="SSF53756">
    <property type="entry name" value="UDP-Glycosyltransferase/glycogen phosphorylase"/>
    <property type="match status" value="1"/>
</dbReference>
<evidence type="ECO:0000313" key="2">
    <source>
        <dbReference type="EMBL" id="MCB5446002.1"/>
    </source>
</evidence>
<gene>
    <name evidence="2" type="ORF">LIP50_07305</name>
</gene>
<reference evidence="2 3" key="1">
    <citation type="submission" date="2021-10" db="EMBL/GenBank/DDBJ databases">
        <title>Collection of gut derived symbiotic bacterial strains cultured from healthy donors.</title>
        <authorList>
            <person name="Lin H."/>
            <person name="Littmann E."/>
            <person name="Claire K."/>
            <person name="Pamer E."/>
        </authorList>
    </citation>
    <scope>NUCLEOTIDE SEQUENCE [LARGE SCALE GENOMIC DNA]</scope>
    <source>
        <strain evidence="2 3">MSK.17.68</strain>
    </source>
</reference>
<dbReference type="PANTHER" id="PTHR36836">
    <property type="entry name" value="COLANIC ACID BIOSYNTHESIS PROTEIN WCAK"/>
    <property type="match status" value="1"/>
</dbReference>
<sequence>MIKLYYHGSSENHGCEAIIRSTNKILNTDIKVFSMKPEGDYKYNINDIMKVCEDKVEDITGIKRVFASIYYKLTNKTLYYTAIRRKGLLENIESGDICLSVGGDNYCYVGQETLMDINTLIRKKGAKTVLWGCSIEESMINDDLKKDLTGYSLIVARESLSYNFLKTINKNTVLLPDPAFQLDKVELPLPEKFIEGNTIGINVSPLIIGCENSNGITIKNYKKLIEWILENTDCNIVLIPHVVIDNNDDREPLKLLYDMYKYSNRIILIGDHNCEEIKGYISRCRFFIGARTHATIAAYSTKVPTLVVGYSVKAKGIAQDIFGAYDNYVVPVQNLKDENDLSNSFKWIYDNELKIKNHLEEMMDDYKSKSLLMKNEIDKLDGRD</sequence>
<proteinExistence type="predicted"/>
<dbReference type="InterPro" id="IPR007345">
    <property type="entry name" value="Polysacch_pyruvyl_Trfase"/>
</dbReference>
<dbReference type="RefSeq" id="WP_226924145.1">
    <property type="nucleotide sequence ID" value="NZ_BAABXU010000001.1"/>
</dbReference>
<dbReference type="PANTHER" id="PTHR36836:SF1">
    <property type="entry name" value="COLANIC ACID BIOSYNTHESIS PROTEIN WCAK"/>
    <property type="match status" value="1"/>
</dbReference>
<evidence type="ECO:0000259" key="1">
    <source>
        <dbReference type="Pfam" id="PF04230"/>
    </source>
</evidence>
<dbReference type="Proteomes" id="UP001299409">
    <property type="component" value="Unassembled WGS sequence"/>
</dbReference>
<dbReference type="Gene3D" id="3.40.50.2000">
    <property type="entry name" value="Glycogen Phosphorylase B"/>
    <property type="match status" value="1"/>
</dbReference>
<protein>
    <submittedName>
        <fullName evidence="2">Polysaccharide pyruvyl transferase family protein</fullName>
    </submittedName>
</protein>
<name>A0ABS8CYQ2_9FIRM</name>
<dbReference type="EMBL" id="JAJBMB010000006">
    <property type="protein sequence ID" value="MCB5446002.1"/>
    <property type="molecule type" value="Genomic_DNA"/>
</dbReference>